<protein>
    <recommendedName>
        <fullName evidence="1">Glutamine amidotransferase domain-containing protein</fullName>
    </recommendedName>
</protein>
<dbReference type="InterPro" id="IPR017926">
    <property type="entry name" value="GATASE"/>
</dbReference>
<dbReference type="PROSITE" id="PS51273">
    <property type="entry name" value="GATASE_TYPE_1"/>
    <property type="match status" value="1"/>
</dbReference>
<organism evidence="2 3">
    <name type="scientific">Penicillium chermesinum</name>
    <dbReference type="NCBI Taxonomy" id="63820"/>
    <lineage>
        <taxon>Eukaryota</taxon>
        <taxon>Fungi</taxon>
        <taxon>Dikarya</taxon>
        <taxon>Ascomycota</taxon>
        <taxon>Pezizomycotina</taxon>
        <taxon>Eurotiomycetes</taxon>
        <taxon>Eurotiomycetidae</taxon>
        <taxon>Eurotiales</taxon>
        <taxon>Aspergillaceae</taxon>
        <taxon>Penicillium</taxon>
    </lineage>
</organism>
<dbReference type="EMBL" id="JAPQKS010000007">
    <property type="protein sequence ID" value="KAJ5219667.1"/>
    <property type="molecule type" value="Genomic_DNA"/>
</dbReference>
<dbReference type="InterPro" id="IPR044992">
    <property type="entry name" value="ChyE-like"/>
</dbReference>
<dbReference type="InterPro" id="IPR029062">
    <property type="entry name" value="Class_I_gatase-like"/>
</dbReference>
<gene>
    <name evidence="2" type="ORF">N7468_008871</name>
</gene>
<dbReference type="GeneID" id="83205470"/>
<dbReference type="GO" id="GO:0005829">
    <property type="term" value="C:cytosol"/>
    <property type="evidence" value="ECO:0007669"/>
    <property type="project" value="TreeGrafter"/>
</dbReference>
<dbReference type="SUPFAM" id="SSF52317">
    <property type="entry name" value="Class I glutamine amidotransferase-like"/>
    <property type="match status" value="1"/>
</dbReference>
<reference evidence="2" key="1">
    <citation type="submission" date="2022-11" db="EMBL/GenBank/DDBJ databases">
        <authorList>
            <person name="Petersen C."/>
        </authorList>
    </citation>
    <scope>NUCLEOTIDE SEQUENCE</scope>
    <source>
        <strain evidence="2">IBT 19713</strain>
    </source>
</reference>
<accession>A0A9W9NGV6</accession>
<evidence type="ECO:0000259" key="1">
    <source>
        <dbReference type="Pfam" id="PF00117"/>
    </source>
</evidence>
<dbReference type="OrthoDB" id="92161at2759"/>
<evidence type="ECO:0000313" key="2">
    <source>
        <dbReference type="EMBL" id="KAJ5219667.1"/>
    </source>
</evidence>
<evidence type="ECO:0000313" key="3">
    <source>
        <dbReference type="Proteomes" id="UP001150941"/>
    </source>
</evidence>
<dbReference type="Gene3D" id="3.40.50.880">
    <property type="match status" value="1"/>
</dbReference>
<dbReference type="CDD" id="cd01741">
    <property type="entry name" value="GATase1_1"/>
    <property type="match status" value="1"/>
</dbReference>
<dbReference type="Proteomes" id="UP001150941">
    <property type="component" value="Unassembled WGS sequence"/>
</dbReference>
<dbReference type="PANTHER" id="PTHR42695">
    <property type="entry name" value="GLUTAMINE AMIDOTRANSFERASE YLR126C-RELATED"/>
    <property type="match status" value="1"/>
</dbReference>
<sequence length="248" mass="27404">MPRTLRVAVLECDTPIPSVKSKLGGYGDIFESLLKRGVEANGDPEVTVEVSKWHVVENPVYPNPNEVDAFLLTGSKHDAFADDSWILLLTEYVKDVVQTHKKPVVGICFGHQILARALGAKVGRGDGWEISVDSINLTDVGKEVFGKDTLYLHQMHRDIVFEVPEGCQNLGFSGPCAIQGLYKPGKIISVQAHPEFNEYIMTNLVQARHDMGLFNDEMYQSGSSRAGNQHDGELVAKRIIQFLQEAVA</sequence>
<dbReference type="PANTHER" id="PTHR42695:SF5">
    <property type="entry name" value="GLUTAMINE AMIDOTRANSFERASE YLR126C-RELATED"/>
    <property type="match status" value="1"/>
</dbReference>
<dbReference type="GO" id="GO:0005634">
    <property type="term" value="C:nucleus"/>
    <property type="evidence" value="ECO:0007669"/>
    <property type="project" value="TreeGrafter"/>
</dbReference>
<dbReference type="AlphaFoldDB" id="A0A9W9NGV6"/>
<proteinExistence type="predicted"/>
<dbReference type="Pfam" id="PF00117">
    <property type="entry name" value="GATase"/>
    <property type="match status" value="1"/>
</dbReference>
<dbReference type="RefSeq" id="XP_058326497.1">
    <property type="nucleotide sequence ID" value="XM_058478167.1"/>
</dbReference>
<comment type="caution">
    <text evidence="2">The sequence shown here is derived from an EMBL/GenBank/DDBJ whole genome shotgun (WGS) entry which is preliminary data.</text>
</comment>
<keyword evidence="3" id="KW-1185">Reference proteome</keyword>
<name>A0A9W9NGV6_9EURO</name>
<reference evidence="2" key="2">
    <citation type="journal article" date="2023" name="IMA Fungus">
        <title>Comparative genomic study of the Penicillium genus elucidates a diverse pangenome and 15 lateral gene transfer events.</title>
        <authorList>
            <person name="Petersen C."/>
            <person name="Sorensen T."/>
            <person name="Nielsen M.R."/>
            <person name="Sondergaard T.E."/>
            <person name="Sorensen J.L."/>
            <person name="Fitzpatrick D.A."/>
            <person name="Frisvad J.C."/>
            <person name="Nielsen K.L."/>
        </authorList>
    </citation>
    <scope>NUCLEOTIDE SEQUENCE</scope>
    <source>
        <strain evidence="2">IBT 19713</strain>
    </source>
</reference>
<feature type="domain" description="Glutamine amidotransferase" evidence="1">
    <location>
        <begin position="89"/>
        <end position="197"/>
    </location>
</feature>